<evidence type="ECO:0000256" key="1">
    <source>
        <dbReference type="SAM" id="MobiDB-lite"/>
    </source>
</evidence>
<feature type="region of interest" description="Disordered" evidence="1">
    <location>
        <begin position="38"/>
        <end position="137"/>
    </location>
</feature>
<evidence type="ECO:0000313" key="2">
    <source>
        <dbReference type="EMBL" id="EPB79306.1"/>
    </source>
</evidence>
<feature type="compositionally biased region" description="Polar residues" evidence="1">
    <location>
        <begin position="85"/>
        <end position="96"/>
    </location>
</feature>
<proteinExistence type="predicted"/>
<organism evidence="2 3">
    <name type="scientific">Ancylostoma ceylanicum</name>
    <dbReference type="NCBI Taxonomy" id="53326"/>
    <lineage>
        <taxon>Eukaryota</taxon>
        <taxon>Metazoa</taxon>
        <taxon>Ecdysozoa</taxon>
        <taxon>Nematoda</taxon>
        <taxon>Chromadorea</taxon>
        <taxon>Rhabditida</taxon>
        <taxon>Rhabditina</taxon>
        <taxon>Rhabditomorpha</taxon>
        <taxon>Strongyloidea</taxon>
        <taxon>Ancylostomatidae</taxon>
        <taxon>Ancylostomatinae</taxon>
        <taxon>Ancylostoma</taxon>
    </lineage>
</organism>
<dbReference type="AlphaFoldDB" id="A0A0D6MA06"/>
<gene>
    <name evidence="2" type="ORF">ANCCEY_01599</name>
</gene>
<protein>
    <submittedName>
        <fullName evidence="2">Uncharacterized protein</fullName>
    </submittedName>
</protein>
<evidence type="ECO:0000313" key="3">
    <source>
        <dbReference type="Proteomes" id="UP000054495"/>
    </source>
</evidence>
<dbReference type="EMBL" id="KE124796">
    <property type="protein sequence ID" value="EPB79306.1"/>
    <property type="molecule type" value="Genomic_DNA"/>
</dbReference>
<keyword evidence="3" id="KW-1185">Reference proteome</keyword>
<reference evidence="2 3" key="1">
    <citation type="submission" date="2013-05" db="EMBL/GenBank/DDBJ databases">
        <title>Draft genome of the parasitic nematode Anyclostoma ceylanicum.</title>
        <authorList>
            <person name="Mitreva M."/>
        </authorList>
    </citation>
    <scope>NUCLEOTIDE SEQUENCE [LARGE SCALE GENOMIC DNA]</scope>
</reference>
<sequence>MSAPTIGPGASSAGNGYAKYQIRSSGIPRVLATESEVFTLDDHDEERRLNGDTHQNEETEKSRLFDCPLDSDEEKEEGHDELVNNVRQHNFTNTGSVKEKSRLTDSFDMDDSQSDDLDLLPPLPGAPSTNQKHAGESKFLSSKLTLMRFWHTEETRMALPDSPREFTTLLET</sequence>
<feature type="compositionally biased region" description="Acidic residues" evidence="1">
    <location>
        <begin position="107"/>
        <end position="118"/>
    </location>
</feature>
<feature type="compositionally biased region" description="Basic and acidic residues" evidence="1">
    <location>
        <begin position="45"/>
        <end position="64"/>
    </location>
</feature>
<dbReference type="Proteomes" id="UP000054495">
    <property type="component" value="Unassembled WGS sequence"/>
</dbReference>
<accession>A0A0D6MA06</accession>
<name>A0A0D6MA06_9BILA</name>